<evidence type="ECO:0000313" key="1">
    <source>
        <dbReference type="Proteomes" id="UP000036681"/>
    </source>
</evidence>
<dbReference type="WBParaSite" id="ALUE_0001681701-mRNA-1">
    <property type="protein sequence ID" value="ALUE_0001681701-mRNA-1"/>
    <property type="gene ID" value="ALUE_0001681701"/>
</dbReference>
<dbReference type="AlphaFoldDB" id="A0A0M3IF61"/>
<dbReference type="Proteomes" id="UP000036681">
    <property type="component" value="Unplaced"/>
</dbReference>
<protein>
    <submittedName>
        <fullName evidence="2">Protein-tyrosine-phosphatase</fullName>
    </submittedName>
</protein>
<organism evidence="1 2">
    <name type="scientific">Ascaris lumbricoides</name>
    <name type="common">Giant roundworm</name>
    <dbReference type="NCBI Taxonomy" id="6252"/>
    <lineage>
        <taxon>Eukaryota</taxon>
        <taxon>Metazoa</taxon>
        <taxon>Ecdysozoa</taxon>
        <taxon>Nematoda</taxon>
        <taxon>Chromadorea</taxon>
        <taxon>Rhabditida</taxon>
        <taxon>Spirurina</taxon>
        <taxon>Ascaridomorpha</taxon>
        <taxon>Ascaridoidea</taxon>
        <taxon>Ascarididae</taxon>
        <taxon>Ascaris</taxon>
    </lineage>
</organism>
<sequence>MERLMIRRSEWAAPRHLQGRGYALGGASSAKLFQETVILQEQAYLLDTRGAIDPAKVSEAKPAVECRGVAVFSAFPFSFSR</sequence>
<name>A0A0M3IF61_ASCLU</name>
<evidence type="ECO:0000313" key="2">
    <source>
        <dbReference type="WBParaSite" id="ALUE_0001681701-mRNA-1"/>
    </source>
</evidence>
<proteinExistence type="predicted"/>
<accession>A0A0M3IF61</accession>
<reference evidence="2" key="1">
    <citation type="submission" date="2017-02" db="UniProtKB">
        <authorList>
            <consortium name="WormBaseParasite"/>
        </authorList>
    </citation>
    <scope>IDENTIFICATION</scope>
</reference>
<keyword evidence="1" id="KW-1185">Reference proteome</keyword>